<dbReference type="GO" id="GO:0022627">
    <property type="term" value="C:cytosolic small ribosomal subunit"/>
    <property type="evidence" value="ECO:0007669"/>
    <property type="project" value="TreeGrafter"/>
</dbReference>
<evidence type="ECO:0000256" key="1">
    <source>
        <dbReference type="ARBA" id="ARBA00006767"/>
    </source>
</evidence>
<dbReference type="InterPro" id="IPR012340">
    <property type="entry name" value="NA-bd_OB-fold"/>
</dbReference>
<dbReference type="SMART" id="SM00316">
    <property type="entry name" value="S1"/>
    <property type="match status" value="1"/>
</dbReference>
<keyword evidence="8" id="KW-1185">Reference proteome</keyword>
<dbReference type="AlphaFoldDB" id="A0A939BDS8"/>
<feature type="compositionally biased region" description="Low complexity" evidence="5">
    <location>
        <begin position="90"/>
        <end position="113"/>
    </location>
</feature>
<protein>
    <submittedName>
        <fullName evidence="7">S1 RNA-binding domain-containing protein</fullName>
    </submittedName>
</protein>
<proteinExistence type="inferred from homology"/>
<comment type="function">
    <text evidence="4">Binds mRNA; thus facilitating recognition of the initiation point. It is needed to translate mRNA with a short Shine-Dalgarno (SD) purine-rich sequence.</text>
</comment>
<feature type="region of interest" description="Disordered" evidence="5">
    <location>
        <begin position="72"/>
        <end position="166"/>
    </location>
</feature>
<organism evidence="7 8">
    <name type="scientific">Merdimmobilis hominis</name>
    <dbReference type="NCBI Taxonomy" id="2897707"/>
    <lineage>
        <taxon>Bacteria</taxon>
        <taxon>Bacillati</taxon>
        <taxon>Bacillota</taxon>
        <taxon>Clostridia</taxon>
        <taxon>Eubacteriales</taxon>
        <taxon>Oscillospiraceae</taxon>
        <taxon>Merdimmobilis</taxon>
    </lineage>
</organism>
<evidence type="ECO:0000256" key="4">
    <source>
        <dbReference type="ARBA" id="ARBA00025604"/>
    </source>
</evidence>
<dbReference type="PANTHER" id="PTHR10724:SF7">
    <property type="entry name" value="SMALL RIBOSOMAL SUBUNIT PROTEIN BS1C"/>
    <property type="match status" value="1"/>
</dbReference>
<comment type="similarity">
    <text evidence="1">Belongs to the bacterial ribosomal protein bS1 family.</text>
</comment>
<feature type="domain" description="S1 motif" evidence="6">
    <location>
        <begin position="6"/>
        <end position="74"/>
    </location>
</feature>
<accession>A0A939BDS8</accession>
<evidence type="ECO:0000259" key="6">
    <source>
        <dbReference type="PROSITE" id="PS50126"/>
    </source>
</evidence>
<evidence type="ECO:0000313" key="7">
    <source>
        <dbReference type="EMBL" id="MBM6920575.1"/>
    </source>
</evidence>
<evidence type="ECO:0000256" key="5">
    <source>
        <dbReference type="SAM" id="MobiDB-lite"/>
    </source>
</evidence>
<dbReference type="InterPro" id="IPR003029">
    <property type="entry name" value="S1_domain"/>
</dbReference>
<dbReference type="GO" id="GO:0003735">
    <property type="term" value="F:structural constituent of ribosome"/>
    <property type="evidence" value="ECO:0007669"/>
    <property type="project" value="TreeGrafter"/>
</dbReference>
<evidence type="ECO:0000313" key="8">
    <source>
        <dbReference type="Proteomes" id="UP000774750"/>
    </source>
</evidence>
<dbReference type="Proteomes" id="UP000774750">
    <property type="component" value="Unassembled WGS sequence"/>
</dbReference>
<reference evidence="7" key="2">
    <citation type="journal article" date="2021" name="Sci. Rep.">
        <title>The distribution of antibiotic resistance genes in chicken gut microbiota commensals.</title>
        <authorList>
            <person name="Juricova H."/>
            <person name="Matiasovicova J."/>
            <person name="Kubasova T."/>
            <person name="Cejkova D."/>
            <person name="Rychlik I."/>
        </authorList>
    </citation>
    <scope>NUCLEOTIDE SEQUENCE</scope>
    <source>
        <strain evidence="7">An559</strain>
    </source>
</reference>
<dbReference type="CDD" id="cd05692">
    <property type="entry name" value="S1_RPS1_repeat_hs4"/>
    <property type="match status" value="1"/>
</dbReference>
<gene>
    <name evidence="7" type="ORF">H6A12_05315</name>
</gene>
<evidence type="ECO:0000256" key="3">
    <source>
        <dbReference type="ARBA" id="ARBA00023274"/>
    </source>
</evidence>
<keyword evidence="3" id="KW-0687">Ribonucleoprotein</keyword>
<dbReference type="PANTHER" id="PTHR10724">
    <property type="entry name" value="30S RIBOSOMAL PROTEIN S1"/>
    <property type="match status" value="1"/>
</dbReference>
<dbReference type="GO" id="GO:0003729">
    <property type="term" value="F:mRNA binding"/>
    <property type="evidence" value="ECO:0007669"/>
    <property type="project" value="TreeGrafter"/>
</dbReference>
<dbReference type="SUPFAM" id="SSF50249">
    <property type="entry name" value="Nucleic acid-binding proteins"/>
    <property type="match status" value="1"/>
</dbReference>
<comment type="caution">
    <text evidence="7">The sequence shown here is derived from an EMBL/GenBank/DDBJ whole genome shotgun (WGS) entry which is preliminary data.</text>
</comment>
<dbReference type="InterPro" id="IPR050437">
    <property type="entry name" value="Ribos_protein_bS1-like"/>
</dbReference>
<sequence>MPHEVGTIVEGKVTGITKFGAFVELEDGAVGMVHISEVARTYVSDISEHLKEQQKVTVKVLNVSDDGKISLSIKQALPQPQNQNREHRFNGGSRPSGNFNRSGNSRQNNGNRRFSNEQRPSPQQPKGPASFEDMLAKFMSSTDEKFSDMKQPERRRRPRKNYNDYD</sequence>
<dbReference type="FunFam" id="2.40.50.140:FF:000103">
    <property type="entry name" value="protein RRP5 homolog"/>
    <property type="match status" value="1"/>
</dbReference>
<keyword evidence="2" id="KW-0689">Ribosomal protein</keyword>
<name>A0A939BDS8_9FIRM</name>
<dbReference type="EMBL" id="JACJKY010000006">
    <property type="protein sequence ID" value="MBM6920575.1"/>
    <property type="molecule type" value="Genomic_DNA"/>
</dbReference>
<dbReference type="PROSITE" id="PS50126">
    <property type="entry name" value="S1"/>
    <property type="match status" value="1"/>
</dbReference>
<dbReference type="GO" id="GO:0006412">
    <property type="term" value="P:translation"/>
    <property type="evidence" value="ECO:0007669"/>
    <property type="project" value="TreeGrafter"/>
</dbReference>
<reference evidence="7" key="1">
    <citation type="submission" date="2020-08" db="EMBL/GenBank/DDBJ databases">
        <authorList>
            <person name="Cejkova D."/>
            <person name="Kubasova T."/>
            <person name="Jahodarova E."/>
            <person name="Rychlik I."/>
        </authorList>
    </citation>
    <scope>NUCLEOTIDE SEQUENCE</scope>
    <source>
        <strain evidence="7">An559</strain>
    </source>
</reference>
<feature type="compositionally biased region" description="Basic and acidic residues" evidence="5">
    <location>
        <begin position="142"/>
        <end position="152"/>
    </location>
</feature>
<evidence type="ECO:0000256" key="2">
    <source>
        <dbReference type="ARBA" id="ARBA00022980"/>
    </source>
</evidence>
<dbReference type="Gene3D" id="2.40.50.140">
    <property type="entry name" value="Nucleic acid-binding proteins"/>
    <property type="match status" value="1"/>
</dbReference>
<dbReference type="Pfam" id="PF00575">
    <property type="entry name" value="S1"/>
    <property type="match status" value="1"/>
</dbReference>
<dbReference type="RefSeq" id="WP_204445588.1">
    <property type="nucleotide sequence ID" value="NZ_JACJKY010000006.1"/>
</dbReference>